<dbReference type="GO" id="GO:0003964">
    <property type="term" value="F:RNA-directed DNA polymerase activity"/>
    <property type="evidence" value="ECO:0007669"/>
    <property type="project" value="UniProtKB-KW"/>
</dbReference>
<sequence>MSWSSQMAADDKVEKAKVARLLDPLPVPTRPWESVSMDFITHLLKTDDQTERFNCMLKEYLHHFVNVRHKNWVQVLDVAKFCFNAHTSSTIWRSPFEIVSGRQPVLPHLVNHPYVGKNPQTLNFTKEWKQINDITRGYLEKAPRQMKKWVDKKR</sequence>
<dbReference type="SUPFAM" id="SSF53098">
    <property type="entry name" value="Ribonuclease H-like"/>
    <property type="match status" value="1"/>
</dbReference>
<dbReference type="PANTHER" id="PTHR45835">
    <property type="entry name" value="YALI0A06105P"/>
    <property type="match status" value="1"/>
</dbReference>
<reference evidence="1 2" key="1">
    <citation type="submission" date="2019-08" db="EMBL/GenBank/DDBJ databases">
        <title>Draft genome sequences of two oriental melons (Cucumis melo L. var makuwa).</title>
        <authorList>
            <person name="Kwon S.-Y."/>
        </authorList>
    </citation>
    <scope>NUCLEOTIDE SEQUENCE [LARGE SCALE GENOMIC DNA]</scope>
    <source>
        <strain evidence="2">cv. Chang Bougi</strain>
        <tissue evidence="1">Leaf</tissue>
    </source>
</reference>
<dbReference type="Gene3D" id="3.30.420.10">
    <property type="entry name" value="Ribonuclease H-like superfamily/Ribonuclease H"/>
    <property type="match status" value="1"/>
</dbReference>
<comment type="caution">
    <text evidence="1">The sequence shown here is derived from an EMBL/GenBank/DDBJ whole genome shotgun (WGS) entry which is preliminary data.</text>
</comment>
<dbReference type="InterPro" id="IPR036397">
    <property type="entry name" value="RNaseH_sf"/>
</dbReference>
<dbReference type="PANTHER" id="PTHR45835:SF107">
    <property type="entry name" value="INTEGRASE CATALYTIC DOMAIN-CONTAINING PROTEIN"/>
    <property type="match status" value="1"/>
</dbReference>
<keyword evidence="1" id="KW-0695">RNA-directed DNA polymerase</keyword>
<protein>
    <submittedName>
        <fullName evidence="1">Reverse transcriptase</fullName>
    </submittedName>
</protein>
<organism evidence="1 2">
    <name type="scientific">Cucumis melo var. makuwa</name>
    <name type="common">Oriental melon</name>
    <dbReference type="NCBI Taxonomy" id="1194695"/>
    <lineage>
        <taxon>Eukaryota</taxon>
        <taxon>Viridiplantae</taxon>
        <taxon>Streptophyta</taxon>
        <taxon>Embryophyta</taxon>
        <taxon>Tracheophyta</taxon>
        <taxon>Spermatophyta</taxon>
        <taxon>Magnoliopsida</taxon>
        <taxon>eudicotyledons</taxon>
        <taxon>Gunneridae</taxon>
        <taxon>Pentapetalae</taxon>
        <taxon>rosids</taxon>
        <taxon>fabids</taxon>
        <taxon>Cucurbitales</taxon>
        <taxon>Cucurbitaceae</taxon>
        <taxon>Benincaseae</taxon>
        <taxon>Cucumis</taxon>
    </lineage>
</organism>
<keyword evidence="1" id="KW-0548">Nucleotidyltransferase</keyword>
<keyword evidence="1" id="KW-0808">Transferase</keyword>
<dbReference type="InterPro" id="IPR012337">
    <property type="entry name" value="RNaseH-like_sf"/>
</dbReference>
<name>A0A5D3BZM2_CUCMM</name>
<dbReference type="EMBL" id="SSTD01014011">
    <property type="protein sequence ID" value="TYK04997.1"/>
    <property type="molecule type" value="Genomic_DNA"/>
</dbReference>
<evidence type="ECO:0000313" key="2">
    <source>
        <dbReference type="Proteomes" id="UP000321947"/>
    </source>
</evidence>
<dbReference type="Proteomes" id="UP000321947">
    <property type="component" value="Unassembled WGS sequence"/>
</dbReference>
<accession>A0A5D3BZM2</accession>
<dbReference type="AlphaFoldDB" id="A0A5D3BZM2"/>
<dbReference type="GO" id="GO:0003676">
    <property type="term" value="F:nucleic acid binding"/>
    <property type="evidence" value="ECO:0007669"/>
    <property type="project" value="InterPro"/>
</dbReference>
<gene>
    <name evidence="1" type="ORF">E5676_scaffold143G002230</name>
</gene>
<evidence type="ECO:0000313" key="1">
    <source>
        <dbReference type="EMBL" id="TYK04997.1"/>
    </source>
</evidence>
<proteinExistence type="predicted"/>